<dbReference type="Proteomes" id="UP001054837">
    <property type="component" value="Unassembled WGS sequence"/>
</dbReference>
<evidence type="ECO:0000313" key="2">
    <source>
        <dbReference type="Proteomes" id="UP001054837"/>
    </source>
</evidence>
<dbReference type="EMBL" id="BPLQ01002729">
    <property type="protein sequence ID" value="GIX95378.1"/>
    <property type="molecule type" value="Genomic_DNA"/>
</dbReference>
<proteinExistence type="predicted"/>
<keyword evidence="2" id="KW-1185">Reference proteome</keyword>
<comment type="caution">
    <text evidence="1">The sequence shown here is derived from an EMBL/GenBank/DDBJ whole genome shotgun (WGS) entry which is preliminary data.</text>
</comment>
<accession>A0AAV4PG23</accession>
<protein>
    <submittedName>
        <fullName evidence="1">Uncharacterized protein</fullName>
    </submittedName>
</protein>
<evidence type="ECO:0000313" key="1">
    <source>
        <dbReference type="EMBL" id="GIX95378.1"/>
    </source>
</evidence>
<organism evidence="1 2">
    <name type="scientific">Caerostris darwini</name>
    <dbReference type="NCBI Taxonomy" id="1538125"/>
    <lineage>
        <taxon>Eukaryota</taxon>
        <taxon>Metazoa</taxon>
        <taxon>Ecdysozoa</taxon>
        <taxon>Arthropoda</taxon>
        <taxon>Chelicerata</taxon>
        <taxon>Arachnida</taxon>
        <taxon>Araneae</taxon>
        <taxon>Araneomorphae</taxon>
        <taxon>Entelegynae</taxon>
        <taxon>Araneoidea</taxon>
        <taxon>Araneidae</taxon>
        <taxon>Caerostris</taxon>
    </lineage>
</organism>
<name>A0AAV4PG23_9ARAC</name>
<sequence>MTSSIDPVPQTTSSYSTKNGSYTIADIHKFQARLNSDDILDNYIAAIGDNPILQNCNAGSHVVLIVEECSQ</sequence>
<dbReference type="AlphaFoldDB" id="A0AAV4PG23"/>
<gene>
    <name evidence="1" type="ORF">CDAR_441231</name>
</gene>
<reference evidence="1 2" key="1">
    <citation type="submission" date="2021-06" db="EMBL/GenBank/DDBJ databases">
        <title>Caerostris darwini draft genome.</title>
        <authorList>
            <person name="Kono N."/>
            <person name="Arakawa K."/>
        </authorList>
    </citation>
    <scope>NUCLEOTIDE SEQUENCE [LARGE SCALE GENOMIC DNA]</scope>
</reference>